<dbReference type="Proteomes" id="UP001060215">
    <property type="component" value="Chromosome 8"/>
</dbReference>
<proteinExistence type="predicted"/>
<accession>A0ACC0GKE8</accession>
<sequence>MEEEDGENYPVVHHRLVQNRVMMMLTPGREVFHLVTTDWWIEEVNMRIQPWRQIEVGQDMHYASVTSPLSMEDNHSRARNIMSLSEQTPLPQYNQVGKDLLFWNCRGAKNKRFKRNMRELVQIHKPNLIVLLETKVEFSSMGMFFNQMRFTTSTHVDPIGRSEGIWMIWNPSTVNVRVTEASSQLITARIS</sequence>
<comment type="caution">
    <text evidence="1">The sequence shown here is derived from an EMBL/GenBank/DDBJ whole genome shotgun (WGS) entry which is preliminary data.</text>
</comment>
<gene>
    <name evidence="1" type="ORF">LOK49_LG09G02569</name>
</gene>
<evidence type="ECO:0000313" key="1">
    <source>
        <dbReference type="EMBL" id="KAI8000546.1"/>
    </source>
</evidence>
<name>A0ACC0GKE8_9ERIC</name>
<evidence type="ECO:0000313" key="2">
    <source>
        <dbReference type="Proteomes" id="UP001060215"/>
    </source>
</evidence>
<keyword evidence="2" id="KW-1185">Reference proteome</keyword>
<reference evidence="1 2" key="1">
    <citation type="journal article" date="2022" name="Plant J.">
        <title>Chromosome-level genome of Camellia lanceoleosa provides a valuable resource for understanding genome evolution and self-incompatibility.</title>
        <authorList>
            <person name="Gong W."/>
            <person name="Xiao S."/>
            <person name="Wang L."/>
            <person name="Liao Z."/>
            <person name="Chang Y."/>
            <person name="Mo W."/>
            <person name="Hu G."/>
            <person name="Li W."/>
            <person name="Zhao G."/>
            <person name="Zhu H."/>
            <person name="Hu X."/>
            <person name="Ji K."/>
            <person name="Xiang X."/>
            <person name="Song Q."/>
            <person name="Yuan D."/>
            <person name="Jin S."/>
            <person name="Zhang L."/>
        </authorList>
    </citation>
    <scope>NUCLEOTIDE SEQUENCE [LARGE SCALE GENOMIC DNA]</scope>
    <source>
        <tissue evidence="1">Fresh and healthy young leaves</tissue>
    </source>
</reference>
<organism evidence="1 2">
    <name type="scientific">Camellia lanceoleosa</name>
    <dbReference type="NCBI Taxonomy" id="1840588"/>
    <lineage>
        <taxon>Eukaryota</taxon>
        <taxon>Viridiplantae</taxon>
        <taxon>Streptophyta</taxon>
        <taxon>Embryophyta</taxon>
        <taxon>Tracheophyta</taxon>
        <taxon>Spermatophyta</taxon>
        <taxon>Magnoliopsida</taxon>
        <taxon>eudicotyledons</taxon>
        <taxon>Gunneridae</taxon>
        <taxon>Pentapetalae</taxon>
        <taxon>asterids</taxon>
        <taxon>Ericales</taxon>
        <taxon>Theaceae</taxon>
        <taxon>Camellia</taxon>
    </lineage>
</organism>
<dbReference type="EMBL" id="CM045765">
    <property type="protein sequence ID" value="KAI8000546.1"/>
    <property type="molecule type" value="Genomic_DNA"/>
</dbReference>
<protein>
    <submittedName>
        <fullName evidence="1">Uncharacterized protein</fullName>
    </submittedName>
</protein>